<evidence type="ECO:0000313" key="1">
    <source>
        <dbReference type="EMBL" id="CAB4789611.1"/>
    </source>
</evidence>
<dbReference type="EMBL" id="CAEZZU010000234">
    <property type="protein sequence ID" value="CAB4789611.1"/>
    <property type="molecule type" value="Genomic_DNA"/>
</dbReference>
<sequence length="57" mass="6540">MTPFALFVIRSGEAQPIRKQGVERYRAADHRDNNAERDEGIHVVPVRPAEGWRGVFH</sequence>
<proteinExistence type="predicted"/>
<accession>A0A6J6WWM9</accession>
<dbReference type="AlphaFoldDB" id="A0A6J6WWM9"/>
<organism evidence="1">
    <name type="scientific">freshwater metagenome</name>
    <dbReference type="NCBI Taxonomy" id="449393"/>
    <lineage>
        <taxon>unclassified sequences</taxon>
        <taxon>metagenomes</taxon>
        <taxon>ecological metagenomes</taxon>
    </lineage>
</organism>
<name>A0A6J6WWM9_9ZZZZ</name>
<gene>
    <name evidence="1" type="ORF">UFOPK2925_01342</name>
</gene>
<reference evidence="1" key="1">
    <citation type="submission" date="2020-05" db="EMBL/GenBank/DDBJ databases">
        <authorList>
            <person name="Chiriac C."/>
            <person name="Salcher M."/>
            <person name="Ghai R."/>
            <person name="Kavagutti S V."/>
        </authorList>
    </citation>
    <scope>NUCLEOTIDE SEQUENCE</scope>
</reference>
<protein>
    <submittedName>
        <fullName evidence="1">Unannotated protein</fullName>
    </submittedName>
</protein>